<dbReference type="Proteomes" id="UP000735302">
    <property type="component" value="Unassembled WGS sequence"/>
</dbReference>
<sequence length="91" mass="10589">MVIDNYFECVNTNSPPIYGYTCGQVEDFKSCIVDYAASHCDYATEWLFSHIMDRTIFRLYTLCRNTVSPNVPEGRVMRSHPRSNDERAGRR</sequence>
<evidence type="ECO:0000313" key="2">
    <source>
        <dbReference type="EMBL" id="GFN90406.1"/>
    </source>
</evidence>
<proteinExistence type="predicted"/>
<accession>A0AAV3Z575</accession>
<organism evidence="2 3">
    <name type="scientific">Plakobranchus ocellatus</name>
    <dbReference type="NCBI Taxonomy" id="259542"/>
    <lineage>
        <taxon>Eukaryota</taxon>
        <taxon>Metazoa</taxon>
        <taxon>Spiralia</taxon>
        <taxon>Lophotrochozoa</taxon>
        <taxon>Mollusca</taxon>
        <taxon>Gastropoda</taxon>
        <taxon>Heterobranchia</taxon>
        <taxon>Euthyneura</taxon>
        <taxon>Panpulmonata</taxon>
        <taxon>Sacoglossa</taxon>
        <taxon>Placobranchoidea</taxon>
        <taxon>Plakobranchidae</taxon>
        <taxon>Plakobranchus</taxon>
    </lineage>
</organism>
<feature type="region of interest" description="Disordered" evidence="1">
    <location>
        <begin position="71"/>
        <end position="91"/>
    </location>
</feature>
<gene>
    <name evidence="2" type="ORF">PoB_001691200</name>
</gene>
<dbReference type="EMBL" id="BLXT01002034">
    <property type="protein sequence ID" value="GFN90406.1"/>
    <property type="molecule type" value="Genomic_DNA"/>
</dbReference>
<reference evidence="2 3" key="1">
    <citation type="journal article" date="2021" name="Elife">
        <title>Chloroplast acquisition without the gene transfer in kleptoplastic sea slugs, Plakobranchus ocellatus.</title>
        <authorList>
            <person name="Maeda T."/>
            <person name="Takahashi S."/>
            <person name="Yoshida T."/>
            <person name="Shimamura S."/>
            <person name="Takaki Y."/>
            <person name="Nagai Y."/>
            <person name="Toyoda A."/>
            <person name="Suzuki Y."/>
            <person name="Arimoto A."/>
            <person name="Ishii H."/>
            <person name="Satoh N."/>
            <person name="Nishiyama T."/>
            <person name="Hasebe M."/>
            <person name="Maruyama T."/>
            <person name="Minagawa J."/>
            <person name="Obokata J."/>
            <person name="Shigenobu S."/>
        </authorList>
    </citation>
    <scope>NUCLEOTIDE SEQUENCE [LARGE SCALE GENOMIC DNA]</scope>
</reference>
<name>A0AAV3Z575_9GAST</name>
<comment type="caution">
    <text evidence="2">The sequence shown here is derived from an EMBL/GenBank/DDBJ whole genome shotgun (WGS) entry which is preliminary data.</text>
</comment>
<evidence type="ECO:0000313" key="3">
    <source>
        <dbReference type="Proteomes" id="UP000735302"/>
    </source>
</evidence>
<feature type="compositionally biased region" description="Basic and acidic residues" evidence="1">
    <location>
        <begin position="82"/>
        <end position="91"/>
    </location>
</feature>
<keyword evidence="3" id="KW-1185">Reference proteome</keyword>
<dbReference type="AlphaFoldDB" id="A0AAV3Z575"/>
<protein>
    <submittedName>
        <fullName evidence="2">Uncharacterized protein</fullName>
    </submittedName>
</protein>
<evidence type="ECO:0000256" key="1">
    <source>
        <dbReference type="SAM" id="MobiDB-lite"/>
    </source>
</evidence>